<keyword evidence="3" id="KW-0732">Signal</keyword>
<dbReference type="EMBL" id="CR522870">
    <property type="protein sequence ID" value="CAG34933.1"/>
    <property type="molecule type" value="Genomic_DNA"/>
</dbReference>
<dbReference type="PANTHER" id="PTHR35527:SF2">
    <property type="entry name" value="HYDROLASE"/>
    <property type="match status" value="1"/>
</dbReference>
<dbReference type="CDD" id="cd01902">
    <property type="entry name" value="Ntn_CGH"/>
    <property type="match status" value="1"/>
</dbReference>
<proteinExistence type="inferred from homology"/>
<accession>Q6ARU2</accession>
<dbReference type="RefSeq" id="WP_011187449.1">
    <property type="nucleotide sequence ID" value="NC_006138.1"/>
</dbReference>
<comment type="similarity">
    <text evidence="1">Belongs to the peptidase C59 family.</text>
</comment>
<organism evidence="5 6">
    <name type="scientific">Desulfotalea psychrophila (strain LSv54 / DSM 12343)</name>
    <dbReference type="NCBI Taxonomy" id="177439"/>
    <lineage>
        <taxon>Bacteria</taxon>
        <taxon>Pseudomonadati</taxon>
        <taxon>Thermodesulfobacteriota</taxon>
        <taxon>Desulfobulbia</taxon>
        <taxon>Desulfobulbales</taxon>
        <taxon>Desulfocapsaceae</taxon>
        <taxon>Desulfotalea</taxon>
    </lineage>
</organism>
<dbReference type="InterPro" id="IPR029132">
    <property type="entry name" value="CBAH/NAAA_C"/>
</dbReference>
<protein>
    <submittedName>
        <fullName evidence="5">Probable hydrolase, related to penicillin acylase</fullName>
    </submittedName>
</protein>
<keyword evidence="6" id="KW-1185">Reference proteome</keyword>
<dbReference type="Gene3D" id="3.60.60.10">
    <property type="entry name" value="Penicillin V Acylase, Chain A"/>
    <property type="match status" value="1"/>
</dbReference>
<evidence type="ECO:0000256" key="2">
    <source>
        <dbReference type="ARBA" id="ARBA00022801"/>
    </source>
</evidence>
<dbReference type="eggNOG" id="COG3049">
    <property type="taxonomic scope" value="Bacteria"/>
</dbReference>
<evidence type="ECO:0000313" key="6">
    <source>
        <dbReference type="Proteomes" id="UP000000602"/>
    </source>
</evidence>
<keyword evidence="2 5" id="KW-0378">Hydrolase</keyword>
<dbReference type="HOGENOM" id="CLU_045206_0_1_7"/>
<dbReference type="PANTHER" id="PTHR35527">
    <property type="entry name" value="CHOLOYLGLYCINE HYDROLASE"/>
    <property type="match status" value="1"/>
</dbReference>
<dbReference type="InterPro" id="IPR052193">
    <property type="entry name" value="Peptidase_C59"/>
</dbReference>
<evidence type="ECO:0000256" key="3">
    <source>
        <dbReference type="SAM" id="SignalP"/>
    </source>
</evidence>
<feature type="domain" description="Choloylglycine hydrolase/NAAA C-terminal" evidence="4">
    <location>
        <begin position="25"/>
        <end position="313"/>
    </location>
</feature>
<name>Q6ARU2_DESPS</name>
<feature type="chain" id="PRO_5004270965" evidence="3">
    <location>
        <begin position="25"/>
        <end position="346"/>
    </location>
</feature>
<evidence type="ECO:0000313" key="5">
    <source>
        <dbReference type="EMBL" id="CAG34933.1"/>
    </source>
</evidence>
<dbReference type="AlphaFoldDB" id="Q6ARU2"/>
<dbReference type="Proteomes" id="UP000000602">
    <property type="component" value="Chromosome"/>
</dbReference>
<dbReference type="SUPFAM" id="SSF56235">
    <property type="entry name" value="N-terminal nucleophile aminohydrolases (Ntn hydrolases)"/>
    <property type="match status" value="1"/>
</dbReference>
<dbReference type="KEGG" id="dps:DP0204"/>
<gene>
    <name evidence="5" type="ordered locus">DP0204</name>
</gene>
<dbReference type="GO" id="GO:0016787">
    <property type="term" value="F:hydrolase activity"/>
    <property type="evidence" value="ECO:0007669"/>
    <property type="project" value="UniProtKB-KW"/>
</dbReference>
<evidence type="ECO:0000256" key="1">
    <source>
        <dbReference type="ARBA" id="ARBA00006625"/>
    </source>
</evidence>
<dbReference type="STRING" id="177439.DP0204"/>
<feature type="signal peptide" evidence="3">
    <location>
        <begin position="1"/>
        <end position="24"/>
    </location>
</feature>
<dbReference type="OrthoDB" id="1265391at2"/>
<dbReference type="InterPro" id="IPR029055">
    <property type="entry name" value="Ntn_hydrolases_N"/>
</dbReference>
<dbReference type="Pfam" id="PF02275">
    <property type="entry name" value="CBAH"/>
    <property type="match status" value="1"/>
</dbReference>
<evidence type="ECO:0000259" key="4">
    <source>
        <dbReference type="Pfam" id="PF02275"/>
    </source>
</evidence>
<sequence length="346" mass="37749">MTKKRIGLLLLLATFMALPASSNACTRSLYKAGDGRFLTGRSMDWDTNLHSNLWVFPRGMERNGGIDNKSIKWTSKYGSLTASAFGAATADGINEKGLVTNLLYLVESDYGKSNKPTLSVGAWAQYVLDNYATVAEAVDGLRKAPFQIIAPLLPGKVAAGVHLAISDSQGDSAIAEYLNGTLTIHHGKGYLVMTNSPSFDKQLALNAYWQELGGITMLPGTNRASDRFARASFYTKSTPAFKDERMAVGAIFSIIRNASVPLGFTDPKQPNIATTLWRSVSDQKSLTYYFESTISPNIFWVDLHKLDFNSTAQVKELNLNAQPIFAGEVSAKFVPAKPFKWLAPGK</sequence>
<reference evidence="6" key="1">
    <citation type="journal article" date="2004" name="Environ. Microbiol.">
        <title>The genome of Desulfotalea psychrophila, a sulfate-reducing bacterium from permanently cold Arctic sediments.</title>
        <authorList>
            <person name="Rabus R."/>
            <person name="Ruepp A."/>
            <person name="Frickey T."/>
            <person name="Rattei T."/>
            <person name="Fartmann B."/>
            <person name="Stark M."/>
            <person name="Bauer M."/>
            <person name="Zibat A."/>
            <person name="Lombardot T."/>
            <person name="Becker I."/>
            <person name="Amann J."/>
            <person name="Gellner K."/>
            <person name="Teeling H."/>
            <person name="Leuschner W.D."/>
            <person name="Gloeckner F.-O."/>
            <person name="Lupas A.N."/>
            <person name="Amann R."/>
            <person name="Klenk H.-P."/>
        </authorList>
    </citation>
    <scope>NUCLEOTIDE SEQUENCE [LARGE SCALE GENOMIC DNA]</scope>
    <source>
        <strain evidence="6">DSM 12343 / LSv54</strain>
    </source>
</reference>